<dbReference type="PROSITE" id="PS50893">
    <property type="entry name" value="ABC_TRANSPORTER_2"/>
    <property type="match status" value="2"/>
</dbReference>
<dbReference type="PATRIC" id="fig|1097667.3.peg.122"/>
<dbReference type="InterPro" id="IPR003593">
    <property type="entry name" value="AAA+_ATPase"/>
</dbReference>
<comment type="caution">
    <text evidence="6">The sequence shown here is derived from an EMBL/GenBank/DDBJ whole genome shotgun (WGS) entry which is preliminary data.</text>
</comment>
<dbReference type="PROSITE" id="PS00211">
    <property type="entry name" value="ABC_TRANSPORTER_1"/>
    <property type="match status" value="1"/>
</dbReference>
<organism evidence="6 7">
    <name type="scientific">Patulibacter medicamentivorans</name>
    <dbReference type="NCBI Taxonomy" id="1097667"/>
    <lineage>
        <taxon>Bacteria</taxon>
        <taxon>Bacillati</taxon>
        <taxon>Actinomycetota</taxon>
        <taxon>Thermoleophilia</taxon>
        <taxon>Solirubrobacterales</taxon>
        <taxon>Patulibacteraceae</taxon>
        <taxon>Patulibacter</taxon>
    </lineage>
</organism>
<dbReference type="InterPro" id="IPR003439">
    <property type="entry name" value="ABC_transporter-like_ATP-bd"/>
</dbReference>
<dbReference type="PANTHER" id="PTHR43790">
    <property type="entry name" value="CARBOHYDRATE TRANSPORT ATP-BINDING PROTEIN MG119-RELATED"/>
    <property type="match status" value="1"/>
</dbReference>
<keyword evidence="3" id="KW-0547">Nucleotide-binding</keyword>
<feature type="domain" description="ABC transporter" evidence="5">
    <location>
        <begin position="270"/>
        <end position="511"/>
    </location>
</feature>
<evidence type="ECO:0000313" key="7">
    <source>
        <dbReference type="Proteomes" id="UP000005143"/>
    </source>
</evidence>
<reference evidence="6 7" key="1">
    <citation type="journal article" date="2013" name="Biodegradation">
        <title>Quantitative proteomic analysis of ibuprofen-degrading Patulibacter sp. strain I11.</title>
        <authorList>
            <person name="Almeida B."/>
            <person name="Kjeldal H."/>
            <person name="Lolas I."/>
            <person name="Knudsen A.D."/>
            <person name="Carvalho G."/>
            <person name="Nielsen K.L."/>
            <person name="Barreto Crespo M.T."/>
            <person name="Stensballe A."/>
            <person name="Nielsen J.L."/>
        </authorList>
    </citation>
    <scope>NUCLEOTIDE SEQUENCE [LARGE SCALE GENOMIC DNA]</scope>
    <source>
        <strain evidence="6 7">I11</strain>
    </source>
</reference>
<evidence type="ECO:0000259" key="5">
    <source>
        <dbReference type="PROSITE" id="PS50893"/>
    </source>
</evidence>
<evidence type="ECO:0000313" key="6">
    <source>
        <dbReference type="EMBL" id="EHN12976.1"/>
    </source>
</evidence>
<dbReference type="GO" id="GO:0005524">
    <property type="term" value="F:ATP binding"/>
    <property type="evidence" value="ECO:0007669"/>
    <property type="project" value="UniProtKB-KW"/>
</dbReference>
<keyword evidence="7" id="KW-1185">Reference proteome</keyword>
<dbReference type="GO" id="GO:0016887">
    <property type="term" value="F:ATP hydrolysis activity"/>
    <property type="evidence" value="ECO:0007669"/>
    <property type="project" value="InterPro"/>
</dbReference>
<dbReference type="InterPro" id="IPR017871">
    <property type="entry name" value="ABC_transporter-like_CS"/>
</dbReference>
<proteinExistence type="predicted"/>
<evidence type="ECO:0000256" key="2">
    <source>
        <dbReference type="ARBA" id="ARBA00022737"/>
    </source>
</evidence>
<dbReference type="OrthoDB" id="7757085at2"/>
<dbReference type="SUPFAM" id="SSF52540">
    <property type="entry name" value="P-loop containing nucleoside triphosphate hydrolases"/>
    <property type="match status" value="2"/>
</dbReference>
<dbReference type="Pfam" id="PF00005">
    <property type="entry name" value="ABC_tran"/>
    <property type="match status" value="2"/>
</dbReference>
<keyword evidence="2" id="KW-0677">Repeat</keyword>
<dbReference type="EMBL" id="AGUD01000004">
    <property type="protein sequence ID" value="EHN12976.1"/>
    <property type="molecule type" value="Genomic_DNA"/>
</dbReference>
<dbReference type="InterPro" id="IPR027417">
    <property type="entry name" value="P-loop_NTPase"/>
</dbReference>
<feature type="domain" description="ABC transporter" evidence="5">
    <location>
        <begin position="11"/>
        <end position="252"/>
    </location>
</feature>
<accession>H0E017</accession>
<name>H0E017_9ACTN</name>
<evidence type="ECO:0000256" key="1">
    <source>
        <dbReference type="ARBA" id="ARBA00022448"/>
    </source>
</evidence>
<dbReference type="RefSeq" id="WP_007569763.1">
    <property type="nucleotide sequence ID" value="NZ_AGUD01000004.1"/>
</dbReference>
<evidence type="ECO:0000256" key="3">
    <source>
        <dbReference type="ARBA" id="ARBA00022741"/>
    </source>
</evidence>
<dbReference type="InterPro" id="IPR050107">
    <property type="entry name" value="ABC_carbohydrate_import_ATPase"/>
</dbReference>
<dbReference type="PANTHER" id="PTHR43790:SF9">
    <property type="entry name" value="GALACTOFURANOSE TRANSPORTER ATP-BINDING PROTEIN YTFR"/>
    <property type="match status" value="1"/>
</dbReference>
<dbReference type="Gene3D" id="3.40.50.300">
    <property type="entry name" value="P-loop containing nucleotide triphosphate hydrolases"/>
    <property type="match status" value="2"/>
</dbReference>
<gene>
    <name evidence="6" type="ORF">PAI11_01220</name>
</gene>
<sequence length="517" mass="54468">MTPTTALRPGLQATGISKSFNGNRVLQDLELEIPAGTVHALLGHNGSGKSTFIKILAGYHEPDAGSGSITVADHELVFGDPESTRAAGVTFVHQTLGVIPSLSVLENLRLGQPWRTNAVGKIGWRAERGMARERLAEFGLDVSPDALIGNLNTVEQTEVAIVRALSAGDDTRVLVLDEPTAALTDHEVGKLFRLIERVKQRGVSIIYVSHRLEEIPQIADALTVLRDGRTVGRGPVAEFPWGRLVDLIAGEHHDDAGGDAAAPRAPAAARDAAPILRLDGLRGGDLRDGTLDGRPGEIVGAVGLLGSGVIDLARVLTGRLPVEGGSAELDGRPADLSDFAGLARRGLAAVVGQRADRVAMSLSVQENVSLGVLGRFFSHGVLSRRAVTAFATAVIADHEVRCAGPDVVMSSLSGGNQQKAAIAKVLATGPRVLVLEEPCHGVDERGRREIRELLRRAADGGALVLVVDSDLDEVVGLCTKVVVFRDGTAVETFAGEGMNRQAVLNACYGTDEQEQGR</sequence>
<evidence type="ECO:0000256" key="4">
    <source>
        <dbReference type="ARBA" id="ARBA00022840"/>
    </source>
</evidence>
<protein>
    <submittedName>
        <fullName evidence="6">Ribose ABC transport system ATP-binding protein RbsA (TC 3.A.1.2.1)</fullName>
    </submittedName>
</protein>
<keyword evidence="4 6" id="KW-0067">ATP-binding</keyword>
<dbReference type="Proteomes" id="UP000005143">
    <property type="component" value="Unassembled WGS sequence"/>
</dbReference>
<dbReference type="AlphaFoldDB" id="H0E017"/>
<dbReference type="SMART" id="SM00382">
    <property type="entry name" value="AAA"/>
    <property type="match status" value="1"/>
</dbReference>
<keyword evidence="1" id="KW-0813">Transport</keyword>
<dbReference type="CDD" id="cd03216">
    <property type="entry name" value="ABC_Carb_Monos_I"/>
    <property type="match status" value="1"/>
</dbReference>